<evidence type="ECO:0000313" key="1">
    <source>
        <dbReference type="EMBL" id="MBB4968977.1"/>
    </source>
</evidence>
<protein>
    <submittedName>
        <fullName evidence="1">Uncharacterized protein</fullName>
    </submittedName>
</protein>
<organism evidence="1 2">
    <name type="scientific">Saccharothrix violaceirubra</name>
    <dbReference type="NCBI Taxonomy" id="413306"/>
    <lineage>
        <taxon>Bacteria</taxon>
        <taxon>Bacillati</taxon>
        <taxon>Actinomycetota</taxon>
        <taxon>Actinomycetes</taxon>
        <taxon>Pseudonocardiales</taxon>
        <taxon>Pseudonocardiaceae</taxon>
        <taxon>Saccharothrix</taxon>
    </lineage>
</organism>
<keyword evidence="2" id="KW-1185">Reference proteome</keyword>
<proteinExistence type="predicted"/>
<evidence type="ECO:0000313" key="2">
    <source>
        <dbReference type="Proteomes" id="UP000542674"/>
    </source>
</evidence>
<dbReference type="Proteomes" id="UP000542674">
    <property type="component" value="Unassembled WGS sequence"/>
</dbReference>
<accession>A0A7W7T9C2</accession>
<comment type="caution">
    <text evidence="1">The sequence shown here is derived from an EMBL/GenBank/DDBJ whole genome shotgun (WGS) entry which is preliminary data.</text>
</comment>
<reference evidence="1 2" key="1">
    <citation type="submission" date="2020-08" db="EMBL/GenBank/DDBJ databases">
        <title>Sequencing the genomes of 1000 actinobacteria strains.</title>
        <authorList>
            <person name="Klenk H.-P."/>
        </authorList>
    </citation>
    <scope>NUCLEOTIDE SEQUENCE [LARGE SCALE GENOMIC DNA]</scope>
    <source>
        <strain evidence="1 2">DSM 45084</strain>
    </source>
</reference>
<gene>
    <name evidence="1" type="ORF">F4559_006336</name>
</gene>
<sequence>MLQDLPVMLNGYRLMITEAPAVKTREAEDGTVSPVVDRLSGETQYVVTVFAKPVPVEGRRPGKGEEIRVNLPGDPGDKFGEGMYVELVNAVVNTYEIPDRVDPRKIASAGLWFKASGLKPVRAVREAA</sequence>
<dbReference type="AlphaFoldDB" id="A0A7W7T9C2"/>
<name>A0A7W7T9C2_9PSEU</name>
<dbReference type="EMBL" id="JACHJS010000001">
    <property type="protein sequence ID" value="MBB4968977.1"/>
    <property type="molecule type" value="Genomic_DNA"/>
</dbReference>
<dbReference type="RefSeq" id="WP_184674701.1">
    <property type="nucleotide sequence ID" value="NZ_BAABAI010000043.1"/>
</dbReference>